<protein>
    <submittedName>
        <fullName evidence="1">Uncharacterized protein</fullName>
    </submittedName>
</protein>
<reference evidence="1 2" key="1">
    <citation type="journal article" date="2017" name="Mol. Plant">
        <title>The Genome of Medicinal Plant Macleaya cordata Provides New Insights into Benzylisoquinoline Alkaloids Metabolism.</title>
        <authorList>
            <person name="Liu X."/>
            <person name="Liu Y."/>
            <person name="Huang P."/>
            <person name="Ma Y."/>
            <person name="Qing Z."/>
            <person name="Tang Q."/>
            <person name="Cao H."/>
            <person name="Cheng P."/>
            <person name="Zheng Y."/>
            <person name="Yuan Z."/>
            <person name="Zhou Y."/>
            <person name="Liu J."/>
            <person name="Tang Z."/>
            <person name="Zhuo Y."/>
            <person name="Zhang Y."/>
            <person name="Yu L."/>
            <person name="Huang J."/>
            <person name="Yang P."/>
            <person name="Peng Q."/>
            <person name="Zhang J."/>
            <person name="Jiang W."/>
            <person name="Zhang Z."/>
            <person name="Lin K."/>
            <person name="Ro D.K."/>
            <person name="Chen X."/>
            <person name="Xiong X."/>
            <person name="Shang Y."/>
            <person name="Huang S."/>
            <person name="Zeng J."/>
        </authorList>
    </citation>
    <scope>NUCLEOTIDE SEQUENCE [LARGE SCALE GENOMIC DNA]</scope>
    <source>
        <strain evidence="2">cv. BLH2017</strain>
        <tissue evidence="1">Root</tissue>
    </source>
</reference>
<sequence length="77" mass="8551">MEWIWWCGGDGAGGGGDACEPRRRNARSTHGGNECTAFGHSTHAREARVERMDDLNYELLNRAVGTAIFLVNQYPKN</sequence>
<dbReference type="Proteomes" id="UP000195402">
    <property type="component" value="Unassembled WGS sequence"/>
</dbReference>
<comment type="caution">
    <text evidence="1">The sequence shown here is derived from an EMBL/GenBank/DDBJ whole genome shotgun (WGS) entry which is preliminary data.</text>
</comment>
<evidence type="ECO:0000313" key="1">
    <source>
        <dbReference type="EMBL" id="OVA15622.1"/>
    </source>
</evidence>
<accession>A0A200QYV2</accession>
<name>A0A200QYV2_MACCD</name>
<proteinExistence type="predicted"/>
<gene>
    <name evidence="1" type="ORF">BVC80_1313g9</name>
</gene>
<dbReference type="AlphaFoldDB" id="A0A200QYV2"/>
<organism evidence="1 2">
    <name type="scientific">Macleaya cordata</name>
    <name type="common">Five-seeded plume-poppy</name>
    <name type="synonym">Bocconia cordata</name>
    <dbReference type="NCBI Taxonomy" id="56857"/>
    <lineage>
        <taxon>Eukaryota</taxon>
        <taxon>Viridiplantae</taxon>
        <taxon>Streptophyta</taxon>
        <taxon>Embryophyta</taxon>
        <taxon>Tracheophyta</taxon>
        <taxon>Spermatophyta</taxon>
        <taxon>Magnoliopsida</taxon>
        <taxon>Ranunculales</taxon>
        <taxon>Papaveraceae</taxon>
        <taxon>Papaveroideae</taxon>
        <taxon>Macleaya</taxon>
    </lineage>
</organism>
<dbReference type="EMBL" id="MVGT01000743">
    <property type="protein sequence ID" value="OVA15622.1"/>
    <property type="molecule type" value="Genomic_DNA"/>
</dbReference>
<evidence type="ECO:0000313" key="2">
    <source>
        <dbReference type="Proteomes" id="UP000195402"/>
    </source>
</evidence>
<keyword evidence="2" id="KW-1185">Reference proteome</keyword>
<dbReference type="InParanoid" id="A0A200QYV2"/>